<dbReference type="AlphaFoldDB" id="F8ANU3"/>
<dbReference type="RefSeq" id="WP_013866482.1">
    <property type="nucleotide sequence ID" value="NC_015636.1"/>
</dbReference>
<sequence>MTERKGKMALDIIRTVSKYFLDILDIKDYGDKLIIEIKRGRDGFTR</sequence>
<gene>
    <name evidence="1" type="ordered locus">Metok_0306</name>
</gene>
<accession>F8ANU3</accession>
<dbReference type="STRING" id="647113.Metok_0306"/>
<dbReference type="GeneID" id="60552889"/>
<proteinExistence type="predicted"/>
<dbReference type="KEGG" id="mok:Metok_0306"/>
<protein>
    <submittedName>
        <fullName evidence="1">Uncharacterized protein</fullName>
    </submittedName>
</protein>
<keyword evidence="2" id="KW-1185">Reference proteome</keyword>
<reference evidence="1" key="1">
    <citation type="submission" date="2011-05" db="EMBL/GenBank/DDBJ databases">
        <title>Complete sequence of chromosome of Methanothermococcus okinawensis IH1.</title>
        <authorList>
            <consortium name="US DOE Joint Genome Institute"/>
            <person name="Lucas S."/>
            <person name="Han J."/>
            <person name="Lapidus A."/>
            <person name="Cheng J.-F."/>
            <person name="Goodwin L."/>
            <person name="Pitluck S."/>
            <person name="Peters L."/>
            <person name="Mikhailova N."/>
            <person name="Held B."/>
            <person name="Han C."/>
            <person name="Tapia R."/>
            <person name="Land M."/>
            <person name="Hauser L."/>
            <person name="Kyrpides N."/>
            <person name="Ivanova N."/>
            <person name="Pagani I."/>
            <person name="Sieprawska-Lupa M."/>
            <person name="Takai K."/>
            <person name="Miyazaki J."/>
            <person name="Whitman W."/>
            <person name="Woyke T."/>
        </authorList>
    </citation>
    <scope>NUCLEOTIDE SEQUENCE</scope>
    <source>
        <strain evidence="1">IH1</strain>
    </source>
</reference>
<dbReference type="HOGENOM" id="CLU_3178606_0_0_2"/>
<dbReference type="OrthoDB" id="376745at2157"/>
<dbReference type="EMBL" id="CP002792">
    <property type="protein sequence ID" value="AEH06296.1"/>
    <property type="molecule type" value="Genomic_DNA"/>
</dbReference>
<organism evidence="1 2">
    <name type="scientific">Methanothermococcus okinawensis (strain DSM 14208 / JCM 11175 / IH1)</name>
    <dbReference type="NCBI Taxonomy" id="647113"/>
    <lineage>
        <taxon>Archaea</taxon>
        <taxon>Methanobacteriati</taxon>
        <taxon>Methanobacteriota</taxon>
        <taxon>Methanomada group</taxon>
        <taxon>Methanococci</taxon>
        <taxon>Methanococcales</taxon>
        <taxon>Methanococcaceae</taxon>
        <taxon>Methanothermococcus</taxon>
    </lineage>
</organism>
<evidence type="ECO:0000313" key="1">
    <source>
        <dbReference type="EMBL" id="AEH06296.1"/>
    </source>
</evidence>
<dbReference type="Proteomes" id="UP000009296">
    <property type="component" value="Chromosome"/>
</dbReference>
<evidence type="ECO:0000313" key="2">
    <source>
        <dbReference type="Proteomes" id="UP000009296"/>
    </source>
</evidence>
<name>F8ANU3_METOI</name>
<dbReference type="eggNOG" id="arCOG13198">
    <property type="taxonomic scope" value="Archaea"/>
</dbReference>